<proteinExistence type="predicted"/>
<accession>A0AAN6WRL7</accession>
<dbReference type="EMBL" id="MU864415">
    <property type="protein sequence ID" value="KAK4186809.1"/>
    <property type="molecule type" value="Genomic_DNA"/>
</dbReference>
<protein>
    <submittedName>
        <fullName evidence="1">Uncharacterized protein</fullName>
    </submittedName>
</protein>
<dbReference type="Proteomes" id="UP001302126">
    <property type="component" value="Unassembled WGS sequence"/>
</dbReference>
<name>A0AAN6WRL7_9PEZI</name>
<evidence type="ECO:0000313" key="1">
    <source>
        <dbReference type="EMBL" id="KAK4186809.1"/>
    </source>
</evidence>
<evidence type="ECO:0000313" key="2">
    <source>
        <dbReference type="Proteomes" id="UP001302126"/>
    </source>
</evidence>
<dbReference type="AlphaFoldDB" id="A0AAN6WRL7"/>
<sequence length="141" mass="15652">MNDTLDACDEPDVIPEDETEGDLASMEAYQVAIRHSPVFSWLTHRIEAPEELESPSPLSTPWGLKTDSHGLISKTGQGKRFRIGKPALILVEYRMDWDLAAFYSEQQYGCLIDQALVNAVTITGYGNNVQAATCAEYVKQT</sequence>
<organism evidence="1 2">
    <name type="scientific">Podospora australis</name>
    <dbReference type="NCBI Taxonomy" id="1536484"/>
    <lineage>
        <taxon>Eukaryota</taxon>
        <taxon>Fungi</taxon>
        <taxon>Dikarya</taxon>
        <taxon>Ascomycota</taxon>
        <taxon>Pezizomycotina</taxon>
        <taxon>Sordariomycetes</taxon>
        <taxon>Sordariomycetidae</taxon>
        <taxon>Sordariales</taxon>
        <taxon>Podosporaceae</taxon>
        <taxon>Podospora</taxon>
    </lineage>
</organism>
<keyword evidence="2" id="KW-1185">Reference proteome</keyword>
<gene>
    <name evidence="1" type="ORF">QBC35DRAFT_254780</name>
</gene>
<reference evidence="1" key="2">
    <citation type="submission" date="2023-05" db="EMBL/GenBank/DDBJ databases">
        <authorList>
            <consortium name="Lawrence Berkeley National Laboratory"/>
            <person name="Steindorff A."/>
            <person name="Hensen N."/>
            <person name="Bonometti L."/>
            <person name="Westerberg I."/>
            <person name="Brannstrom I.O."/>
            <person name="Guillou S."/>
            <person name="Cros-Aarteil S."/>
            <person name="Calhoun S."/>
            <person name="Haridas S."/>
            <person name="Kuo A."/>
            <person name="Mondo S."/>
            <person name="Pangilinan J."/>
            <person name="Riley R."/>
            <person name="Labutti K."/>
            <person name="Andreopoulos B."/>
            <person name="Lipzen A."/>
            <person name="Chen C."/>
            <person name="Yanf M."/>
            <person name="Daum C."/>
            <person name="Ng V."/>
            <person name="Clum A."/>
            <person name="Ohm R."/>
            <person name="Martin F."/>
            <person name="Silar P."/>
            <person name="Natvig D."/>
            <person name="Lalanne C."/>
            <person name="Gautier V."/>
            <person name="Ament-Velasquez S.L."/>
            <person name="Kruys A."/>
            <person name="Hutchinson M.I."/>
            <person name="Powell A.J."/>
            <person name="Barry K."/>
            <person name="Miller A.N."/>
            <person name="Grigoriev I.V."/>
            <person name="Debuchy R."/>
            <person name="Gladieux P."/>
            <person name="Thoren M.H."/>
            <person name="Johannesson H."/>
        </authorList>
    </citation>
    <scope>NUCLEOTIDE SEQUENCE</scope>
    <source>
        <strain evidence="1">PSN309</strain>
    </source>
</reference>
<comment type="caution">
    <text evidence="1">The sequence shown here is derived from an EMBL/GenBank/DDBJ whole genome shotgun (WGS) entry which is preliminary data.</text>
</comment>
<reference evidence="1" key="1">
    <citation type="journal article" date="2023" name="Mol. Phylogenet. Evol.">
        <title>Genome-scale phylogeny and comparative genomics of the fungal order Sordariales.</title>
        <authorList>
            <person name="Hensen N."/>
            <person name="Bonometti L."/>
            <person name="Westerberg I."/>
            <person name="Brannstrom I.O."/>
            <person name="Guillou S."/>
            <person name="Cros-Aarteil S."/>
            <person name="Calhoun S."/>
            <person name="Haridas S."/>
            <person name="Kuo A."/>
            <person name="Mondo S."/>
            <person name="Pangilinan J."/>
            <person name="Riley R."/>
            <person name="LaButti K."/>
            <person name="Andreopoulos B."/>
            <person name="Lipzen A."/>
            <person name="Chen C."/>
            <person name="Yan M."/>
            <person name="Daum C."/>
            <person name="Ng V."/>
            <person name="Clum A."/>
            <person name="Steindorff A."/>
            <person name="Ohm R.A."/>
            <person name="Martin F."/>
            <person name="Silar P."/>
            <person name="Natvig D.O."/>
            <person name="Lalanne C."/>
            <person name="Gautier V."/>
            <person name="Ament-Velasquez S.L."/>
            <person name="Kruys A."/>
            <person name="Hutchinson M.I."/>
            <person name="Powell A.J."/>
            <person name="Barry K."/>
            <person name="Miller A.N."/>
            <person name="Grigoriev I.V."/>
            <person name="Debuchy R."/>
            <person name="Gladieux P."/>
            <person name="Hiltunen Thoren M."/>
            <person name="Johannesson H."/>
        </authorList>
    </citation>
    <scope>NUCLEOTIDE SEQUENCE</scope>
    <source>
        <strain evidence="1">PSN309</strain>
    </source>
</reference>